<dbReference type="AlphaFoldDB" id="A0AAW3M9F3"/>
<reference evidence="1 2" key="1">
    <citation type="journal article" date="2016" name="Front. Microbiol.">
        <title>Genomic Resource of Rice Seed Associated Bacteria.</title>
        <authorList>
            <person name="Midha S."/>
            <person name="Bansal K."/>
            <person name="Sharma S."/>
            <person name="Kumar N."/>
            <person name="Patil P.P."/>
            <person name="Chaudhry V."/>
            <person name="Patil P.B."/>
        </authorList>
    </citation>
    <scope>NUCLEOTIDE SEQUENCE [LARGE SCALE GENOMIC DNA]</scope>
    <source>
        <strain evidence="1 2">RSA11</strain>
    </source>
</reference>
<proteinExistence type="predicted"/>
<comment type="caution">
    <text evidence="1">The sequence shown here is derived from an EMBL/GenBank/DDBJ whole genome shotgun (WGS) entry which is preliminary data.</text>
</comment>
<protein>
    <submittedName>
        <fullName evidence="1">Uncharacterized protein</fullName>
    </submittedName>
</protein>
<accession>A0AAW3M9F3</accession>
<dbReference type="RefSeq" id="WP_058713844.1">
    <property type="nucleotide sequence ID" value="NZ_LDQV01000027.1"/>
</dbReference>
<dbReference type="EMBL" id="LDQV01000027">
    <property type="protein sequence ID" value="KTR26105.1"/>
    <property type="molecule type" value="Genomic_DNA"/>
</dbReference>
<evidence type="ECO:0000313" key="1">
    <source>
        <dbReference type="EMBL" id="KTR26105.1"/>
    </source>
</evidence>
<dbReference type="Proteomes" id="UP000072605">
    <property type="component" value="Unassembled WGS sequence"/>
</dbReference>
<organism evidence="1 2">
    <name type="scientific">Exiguobacterium indicum</name>
    <dbReference type="NCBI Taxonomy" id="296995"/>
    <lineage>
        <taxon>Bacteria</taxon>
        <taxon>Bacillati</taxon>
        <taxon>Bacillota</taxon>
        <taxon>Bacilli</taxon>
        <taxon>Bacillales</taxon>
        <taxon>Bacillales Family XII. Incertae Sedis</taxon>
        <taxon>Exiguobacterium</taxon>
    </lineage>
</organism>
<evidence type="ECO:0000313" key="2">
    <source>
        <dbReference type="Proteomes" id="UP000072605"/>
    </source>
</evidence>
<name>A0AAW3M9F3_9BACL</name>
<sequence>MKNNEEVKQYSLSTMLNSIDTPNNSKKYIVSRSAIKEYDNTKEFVTLSTKLYIQSNDITFKENISLSSSRDSISYFGNFENNLEKRISKCKKRIINLLTNEDVIVGYSSRSQDYMARLILNNEENLVKEAISQLFIENVDNFDFTYKLIEVMSNLEYKKLYPNNTFIAFSSVNHKDVRIQEAAIASIEKWEDSRNLKYLKNIDYTTEWIEEYANNVINYLESCE</sequence>
<gene>
    <name evidence="1" type="ORF">RSA11_11970</name>
</gene>